<keyword evidence="4" id="KW-0813">Transport</keyword>
<dbReference type="Gene3D" id="1.20.58.80">
    <property type="entry name" value="Phosphotransferase system, lactose/cellobiose-type IIA subunit"/>
    <property type="match status" value="1"/>
</dbReference>
<evidence type="ECO:0000256" key="5">
    <source>
        <dbReference type="ARBA" id="ARBA00022490"/>
    </source>
</evidence>
<evidence type="ECO:0000256" key="15">
    <source>
        <dbReference type="PIRSR" id="PIRSR000699-1"/>
    </source>
</evidence>
<evidence type="ECO:0000256" key="9">
    <source>
        <dbReference type="ARBA" id="ARBA00022683"/>
    </source>
</evidence>
<name>A0AAE7MMX1_ENTGA</name>
<evidence type="ECO:0000256" key="1">
    <source>
        <dbReference type="ARBA" id="ARBA00004496"/>
    </source>
</evidence>
<dbReference type="EMBL" id="CP050485">
    <property type="protein sequence ID" value="QOG26415.1"/>
    <property type="molecule type" value="Genomic_DNA"/>
</dbReference>
<accession>A0AAE7MMX1</accession>
<dbReference type="PIRSF" id="PIRSF000699">
    <property type="entry name" value="PTS_IILac_III"/>
    <property type="match status" value="1"/>
</dbReference>
<dbReference type="GO" id="GO:0009401">
    <property type="term" value="P:phosphoenolpyruvate-dependent sugar phosphotransferase system"/>
    <property type="evidence" value="ECO:0007669"/>
    <property type="project" value="UniProtKB-KW"/>
</dbReference>
<dbReference type="Proteomes" id="UP000516696">
    <property type="component" value="Chromosome"/>
</dbReference>
<evidence type="ECO:0000313" key="19">
    <source>
        <dbReference type="Proteomes" id="UP000516696"/>
    </source>
</evidence>
<evidence type="ECO:0000256" key="14">
    <source>
        <dbReference type="ARBA" id="ARBA00032708"/>
    </source>
</evidence>
<gene>
    <name evidence="18" type="ORF">EGM181_03650</name>
</gene>
<evidence type="ECO:0000256" key="11">
    <source>
        <dbReference type="ARBA" id="ARBA00022842"/>
    </source>
</evidence>
<dbReference type="Pfam" id="PF02255">
    <property type="entry name" value="PTS_IIA"/>
    <property type="match status" value="1"/>
</dbReference>
<evidence type="ECO:0000256" key="4">
    <source>
        <dbReference type="ARBA" id="ARBA00022448"/>
    </source>
</evidence>
<proteinExistence type="predicted"/>
<comment type="cofactor">
    <cofactor evidence="16">
        <name>Mg(2+)</name>
        <dbReference type="ChEBI" id="CHEBI:18420"/>
    </cofactor>
    <text evidence="16">Binds 1 Mg(2+) ion per trimer.</text>
</comment>
<dbReference type="RefSeq" id="WP_192189526.1">
    <property type="nucleotide sequence ID" value="NZ_CP050485.1"/>
</dbReference>
<evidence type="ECO:0000313" key="18">
    <source>
        <dbReference type="EMBL" id="QOG26415.1"/>
    </source>
</evidence>
<dbReference type="GO" id="GO:0046872">
    <property type="term" value="F:metal ion binding"/>
    <property type="evidence" value="ECO:0007669"/>
    <property type="project" value="UniProtKB-KW"/>
</dbReference>
<keyword evidence="11 16" id="KW-0460">Magnesium</keyword>
<dbReference type="AlphaFoldDB" id="A0AAE7MMX1"/>
<sequence length="112" mass="12463">MTTREEVSMIGFAIVAHAGDARSTLLEAMDCAKGGDFTQARTLVEEANESIVAAHKEQTKLLSEEAGGSDLEISFIMIHAQDTLMTTMLFKDQAEYFINSYERITQLEEKLK</sequence>
<dbReference type="SUPFAM" id="SSF46973">
    <property type="entry name" value="Enzyme IIa from lactose specific PTS, IIa-lac"/>
    <property type="match status" value="1"/>
</dbReference>
<evidence type="ECO:0000256" key="8">
    <source>
        <dbReference type="ARBA" id="ARBA00022679"/>
    </source>
</evidence>
<keyword evidence="10 16" id="KW-0479">Metal-binding</keyword>
<dbReference type="CDD" id="cd00215">
    <property type="entry name" value="PTS_IIA_lac"/>
    <property type="match status" value="1"/>
</dbReference>
<keyword evidence="5" id="KW-0963">Cytoplasm</keyword>
<dbReference type="PANTHER" id="PTHR34382">
    <property type="entry name" value="PTS SYSTEM N,N'-DIACETYLCHITOBIOSE-SPECIFIC EIIA COMPONENT"/>
    <property type="match status" value="1"/>
</dbReference>
<evidence type="ECO:0000256" key="13">
    <source>
        <dbReference type="ARBA" id="ARBA00031467"/>
    </source>
</evidence>
<dbReference type="GO" id="GO:0016740">
    <property type="term" value="F:transferase activity"/>
    <property type="evidence" value="ECO:0007669"/>
    <property type="project" value="UniProtKB-KW"/>
</dbReference>
<reference evidence="18 19" key="1">
    <citation type="submission" date="2020-03" db="EMBL/GenBank/DDBJ databases">
        <title>Characterization of ganglioside-mimicking enterococci.</title>
        <authorList>
            <person name="Patry R.T."/>
            <person name="Nothaft H."/>
            <person name="Bridger R."/>
            <person name="Shajahan A."/>
            <person name="Huynh S."/>
            <person name="Sanchez S."/>
            <person name="Azadi P."/>
            <person name="Cooper K."/>
            <person name="Miller W.G."/>
            <person name="Parker C.T."/>
            <person name="Wells L."/>
            <person name="Szymanski C.M."/>
        </authorList>
    </citation>
    <scope>NUCLEOTIDE SEQUENCE [LARGE SCALE GENOMIC DNA]</scope>
    <source>
        <strain evidence="18 19">EGM181</strain>
    </source>
</reference>
<comment type="subcellular location">
    <subcellularLocation>
        <location evidence="1">Cytoplasm</location>
    </subcellularLocation>
</comment>
<organism evidence="18 19">
    <name type="scientific">Enterococcus gallinarum</name>
    <dbReference type="NCBI Taxonomy" id="1353"/>
    <lineage>
        <taxon>Bacteria</taxon>
        <taxon>Bacillati</taxon>
        <taxon>Bacillota</taxon>
        <taxon>Bacilli</taxon>
        <taxon>Lactobacillales</taxon>
        <taxon>Enterococcaceae</taxon>
        <taxon>Enterococcus</taxon>
    </lineage>
</organism>
<dbReference type="PANTHER" id="PTHR34382:SF9">
    <property type="entry name" value="PHOSPHOTRANSFERASE SYSTEM SUGAR-SPECIFIC EII COMPONENT"/>
    <property type="match status" value="1"/>
</dbReference>
<feature type="active site" description="Tele-phosphohistidine intermediate" evidence="15">
    <location>
        <position position="79"/>
    </location>
</feature>
<dbReference type="PROSITE" id="PS51095">
    <property type="entry name" value="PTS_EIIA_TYPE_3"/>
    <property type="match status" value="1"/>
</dbReference>
<dbReference type="InterPro" id="IPR036542">
    <property type="entry name" value="PTS_IIA_lac/cel_sf"/>
</dbReference>
<keyword evidence="8" id="KW-0808">Transferase</keyword>
<evidence type="ECO:0000256" key="17">
    <source>
        <dbReference type="PROSITE-ProRule" id="PRU00418"/>
    </source>
</evidence>
<evidence type="ECO:0000256" key="16">
    <source>
        <dbReference type="PIRSR" id="PIRSR000699-2"/>
    </source>
</evidence>
<evidence type="ECO:0000256" key="10">
    <source>
        <dbReference type="ARBA" id="ARBA00022723"/>
    </source>
</evidence>
<feature type="modified residue" description="Phosphohistidine; by HPr" evidence="17">
    <location>
        <position position="79"/>
    </location>
</feature>
<protein>
    <recommendedName>
        <fullName evidence="3">PTS system lactose-specific EIIA component</fullName>
    </recommendedName>
    <alternativeName>
        <fullName evidence="12">EIIA-Lac</fullName>
    </alternativeName>
    <alternativeName>
        <fullName evidence="14">EIII-Lac</fullName>
    </alternativeName>
    <alternativeName>
        <fullName evidence="13">Lactose-specific phosphotransferase enzyme IIA component</fullName>
    </alternativeName>
</protein>
<keyword evidence="9" id="KW-0598">Phosphotransferase system</keyword>
<dbReference type="GO" id="GO:0005737">
    <property type="term" value="C:cytoplasm"/>
    <property type="evidence" value="ECO:0007669"/>
    <property type="project" value="UniProtKB-SubCell"/>
</dbReference>
<feature type="binding site" evidence="16">
    <location>
        <position position="82"/>
    </location>
    <ligand>
        <name>Mg(2+)</name>
        <dbReference type="ChEBI" id="CHEBI:18420"/>
        <note>ligand shared between all trimeric partners</note>
    </ligand>
</feature>
<evidence type="ECO:0000256" key="6">
    <source>
        <dbReference type="ARBA" id="ARBA00022553"/>
    </source>
</evidence>
<evidence type="ECO:0000256" key="3">
    <source>
        <dbReference type="ARBA" id="ARBA00014322"/>
    </source>
</evidence>
<evidence type="ECO:0000256" key="12">
    <source>
        <dbReference type="ARBA" id="ARBA00030293"/>
    </source>
</evidence>
<keyword evidence="7" id="KW-0762">Sugar transport</keyword>
<evidence type="ECO:0000256" key="2">
    <source>
        <dbReference type="ARBA" id="ARBA00011233"/>
    </source>
</evidence>
<keyword evidence="6" id="KW-0597">Phosphoprotein</keyword>
<evidence type="ECO:0000256" key="7">
    <source>
        <dbReference type="ARBA" id="ARBA00022597"/>
    </source>
</evidence>
<comment type="subunit">
    <text evidence="2">Homotrimer.</text>
</comment>
<dbReference type="InterPro" id="IPR003188">
    <property type="entry name" value="PTS_IIA_lac/cel"/>
</dbReference>